<proteinExistence type="predicted"/>
<dbReference type="AlphaFoldDB" id="A0A399JBV9"/>
<protein>
    <submittedName>
        <fullName evidence="9">MFS transporter</fullName>
    </submittedName>
</protein>
<keyword evidence="3" id="KW-1003">Cell membrane</keyword>
<dbReference type="GO" id="GO:0022857">
    <property type="term" value="F:transmembrane transporter activity"/>
    <property type="evidence" value="ECO:0007669"/>
    <property type="project" value="InterPro"/>
</dbReference>
<comment type="caution">
    <text evidence="9">The sequence shown here is derived from an EMBL/GenBank/DDBJ whole genome shotgun (WGS) entry which is preliminary data.</text>
</comment>
<feature type="transmembrane region" description="Helical" evidence="7">
    <location>
        <begin position="312"/>
        <end position="334"/>
    </location>
</feature>
<dbReference type="Pfam" id="PF05977">
    <property type="entry name" value="MFS_3"/>
    <property type="match status" value="1"/>
</dbReference>
<keyword evidence="6 7" id="KW-0472">Membrane</keyword>
<sequence>MSASGEARPGTVRLITQWQMQGEQMNDGARLRSLPAFRGLWLANAGSDAARLIAVFAIQVSMTLTLHASTFEVGLVSPLSNAGALALGLVAGVYVDRWGAKRTMLASVWLRVLAYGAPVLLWCADLLAPWQLLVCVVLASVADTFFSTGHQAVLPALVGRSRVPDAAASLMATDQVITLAGPAAGGLLTRLMPAPLVLGISTLTQFLAIGGLTRLPADPPAAQRPRERVWPSMREGWAYLRGTPLLAAIMAAATLNNFAAGFYQSAETVFILRELGMDPVVFGLVWSLSAVGGIGGAILAPRAGRRFGALRVMFAACCVMPLNFALIPAASWVPHAAQPLMIFASFFLFGACIGFMAVSSSGVAAALTPNELLARVSSVRRTLTQGATVVGGLLGAALGALAGVGWTLWFAATLAVLQVLPLIRVGVPRKAAPDEAELALGGE</sequence>
<keyword evidence="10" id="KW-1185">Reference proteome</keyword>
<feature type="transmembrane region" description="Helical" evidence="7">
    <location>
        <begin position="108"/>
        <end position="128"/>
    </location>
</feature>
<organism evidence="9 10">
    <name type="scientific">Galactobacter valiniphilus</name>
    <dbReference type="NCBI Taxonomy" id="2676122"/>
    <lineage>
        <taxon>Bacteria</taxon>
        <taxon>Bacillati</taxon>
        <taxon>Actinomycetota</taxon>
        <taxon>Actinomycetes</taxon>
        <taxon>Micrococcales</taxon>
        <taxon>Micrococcaceae</taxon>
        <taxon>Galactobacter</taxon>
    </lineage>
</organism>
<dbReference type="PROSITE" id="PS50850">
    <property type="entry name" value="MFS"/>
    <property type="match status" value="1"/>
</dbReference>
<evidence type="ECO:0000256" key="3">
    <source>
        <dbReference type="ARBA" id="ARBA00022475"/>
    </source>
</evidence>
<evidence type="ECO:0000256" key="6">
    <source>
        <dbReference type="ARBA" id="ARBA00023136"/>
    </source>
</evidence>
<dbReference type="InterPro" id="IPR010290">
    <property type="entry name" value="TM_effector"/>
</dbReference>
<feature type="transmembrane region" description="Helical" evidence="7">
    <location>
        <begin position="238"/>
        <end position="260"/>
    </location>
</feature>
<evidence type="ECO:0000256" key="1">
    <source>
        <dbReference type="ARBA" id="ARBA00004651"/>
    </source>
</evidence>
<evidence type="ECO:0000313" key="9">
    <source>
        <dbReference type="EMBL" id="RII42724.1"/>
    </source>
</evidence>
<accession>A0A399JBV9</accession>
<comment type="subcellular location">
    <subcellularLocation>
        <location evidence="1">Cell membrane</location>
        <topology evidence="1">Multi-pass membrane protein</topology>
    </subcellularLocation>
</comment>
<keyword evidence="2" id="KW-0813">Transport</keyword>
<dbReference type="EMBL" id="QQXK01000009">
    <property type="protein sequence ID" value="RII42724.1"/>
    <property type="molecule type" value="Genomic_DNA"/>
</dbReference>
<feature type="transmembrane region" description="Helical" evidence="7">
    <location>
        <begin position="340"/>
        <end position="367"/>
    </location>
</feature>
<dbReference type="CDD" id="cd06173">
    <property type="entry name" value="MFS_MefA_like"/>
    <property type="match status" value="1"/>
</dbReference>
<evidence type="ECO:0000256" key="7">
    <source>
        <dbReference type="SAM" id="Phobius"/>
    </source>
</evidence>
<dbReference type="PANTHER" id="PTHR23513:SF6">
    <property type="entry name" value="MAJOR FACILITATOR SUPERFAMILY ASSOCIATED DOMAIN-CONTAINING PROTEIN"/>
    <property type="match status" value="1"/>
</dbReference>
<feature type="transmembrane region" description="Helical" evidence="7">
    <location>
        <begin position="280"/>
        <end position="300"/>
    </location>
</feature>
<dbReference type="GO" id="GO:0005886">
    <property type="term" value="C:plasma membrane"/>
    <property type="evidence" value="ECO:0007669"/>
    <property type="project" value="UniProtKB-SubCell"/>
</dbReference>
<keyword evidence="5 7" id="KW-1133">Transmembrane helix</keyword>
<gene>
    <name evidence="9" type="ORF">DWB68_06165</name>
</gene>
<keyword evidence="4 7" id="KW-0812">Transmembrane</keyword>
<dbReference type="InterPro" id="IPR036259">
    <property type="entry name" value="MFS_trans_sf"/>
</dbReference>
<feature type="transmembrane region" description="Helical" evidence="7">
    <location>
        <begin position="75"/>
        <end position="96"/>
    </location>
</feature>
<dbReference type="Gene3D" id="1.20.1250.20">
    <property type="entry name" value="MFS general substrate transporter like domains"/>
    <property type="match status" value="1"/>
</dbReference>
<feature type="transmembrane region" description="Helical" evidence="7">
    <location>
        <begin position="388"/>
        <end position="412"/>
    </location>
</feature>
<evidence type="ECO:0000313" key="10">
    <source>
        <dbReference type="Proteomes" id="UP000265419"/>
    </source>
</evidence>
<evidence type="ECO:0000256" key="5">
    <source>
        <dbReference type="ARBA" id="ARBA00022989"/>
    </source>
</evidence>
<reference evidence="9 10" key="1">
    <citation type="submission" date="2018-07" db="EMBL/GenBank/DDBJ databases">
        <title>Arthrobacter sp. nov., isolated from raw cow's milk with high bacterial count.</title>
        <authorList>
            <person name="Hahne J."/>
            <person name="Isele D."/>
            <person name="Lipski A."/>
        </authorList>
    </citation>
    <scope>NUCLEOTIDE SEQUENCE [LARGE SCALE GENOMIC DNA]</scope>
    <source>
        <strain evidence="9 10">JZ R-35</strain>
    </source>
</reference>
<feature type="domain" description="Major facilitator superfamily (MFS) profile" evidence="8">
    <location>
        <begin position="245"/>
        <end position="443"/>
    </location>
</feature>
<dbReference type="Proteomes" id="UP000265419">
    <property type="component" value="Unassembled WGS sequence"/>
</dbReference>
<dbReference type="PANTHER" id="PTHR23513">
    <property type="entry name" value="INTEGRAL MEMBRANE EFFLUX PROTEIN-RELATED"/>
    <property type="match status" value="1"/>
</dbReference>
<feature type="transmembrane region" description="Helical" evidence="7">
    <location>
        <begin position="196"/>
        <end position="217"/>
    </location>
</feature>
<evidence type="ECO:0000256" key="2">
    <source>
        <dbReference type="ARBA" id="ARBA00022448"/>
    </source>
</evidence>
<name>A0A399JBV9_9MICC</name>
<evidence type="ECO:0000259" key="8">
    <source>
        <dbReference type="PROSITE" id="PS50850"/>
    </source>
</evidence>
<dbReference type="InterPro" id="IPR020846">
    <property type="entry name" value="MFS_dom"/>
</dbReference>
<evidence type="ECO:0000256" key="4">
    <source>
        <dbReference type="ARBA" id="ARBA00022692"/>
    </source>
</evidence>
<dbReference type="SUPFAM" id="SSF103473">
    <property type="entry name" value="MFS general substrate transporter"/>
    <property type="match status" value="1"/>
</dbReference>